<dbReference type="EMBL" id="JBANRG010000065">
    <property type="protein sequence ID" value="KAK7440997.1"/>
    <property type="molecule type" value="Genomic_DNA"/>
</dbReference>
<comment type="caution">
    <text evidence="1">The sequence shown here is derived from an EMBL/GenBank/DDBJ whole genome shotgun (WGS) entry which is preliminary data.</text>
</comment>
<gene>
    <name evidence="1" type="ORF">VKT23_016778</name>
</gene>
<sequence length="67" mass="7241">MAVPPKPSDQAITIGACSFHPLPPLLQYFPVLLEPRECPITNTLPAAYATRPTNTQQTLTTPQPATI</sequence>
<accession>A0ABR1IVI7</accession>
<keyword evidence="2" id="KW-1185">Reference proteome</keyword>
<dbReference type="Proteomes" id="UP001498398">
    <property type="component" value="Unassembled WGS sequence"/>
</dbReference>
<organism evidence="1 2">
    <name type="scientific">Marasmiellus scandens</name>
    <dbReference type="NCBI Taxonomy" id="2682957"/>
    <lineage>
        <taxon>Eukaryota</taxon>
        <taxon>Fungi</taxon>
        <taxon>Dikarya</taxon>
        <taxon>Basidiomycota</taxon>
        <taxon>Agaricomycotina</taxon>
        <taxon>Agaricomycetes</taxon>
        <taxon>Agaricomycetidae</taxon>
        <taxon>Agaricales</taxon>
        <taxon>Marasmiineae</taxon>
        <taxon>Omphalotaceae</taxon>
        <taxon>Marasmiellus</taxon>
    </lineage>
</organism>
<reference evidence="1 2" key="1">
    <citation type="submission" date="2024-01" db="EMBL/GenBank/DDBJ databases">
        <title>A draft genome for the cacao thread blight pathogen Marasmiellus scandens.</title>
        <authorList>
            <person name="Baruah I.K."/>
            <person name="Leung J."/>
            <person name="Bukari Y."/>
            <person name="Amoako-Attah I."/>
            <person name="Meinhardt L.W."/>
            <person name="Bailey B.A."/>
            <person name="Cohen S.P."/>
        </authorList>
    </citation>
    <scope>NUCLEOTIDE SEQUENCE [LARGE SCALE GENOMIC DNA]</scope>
    <source>
        <strain evidence="1 2">GH-19</strain>
    </source>
</reference>
<evidence type="ECO:0000313" key="1">
    <source>
        <dbReference type="EMBL" id="KAK7440997.1"/>
    </source>
</evidence>
<proteinExistence type="predicted"/>
<protein>
    <submittedName>
        <fullName evidence="1">Uncharacterized protein</fullName>
    </submittedName>
</protein>
<evidence type="ECO:0000313" key="2">
    <source>
        <dbReference type="Proteomes" id="UP001498398"/>
    </source>
</evidence>
<name>A0ABR1IVI7_9AGAR</name>